<reference evidence="1 2" key="1">
    <citation type="submission" date="2013-07" db="EMBL/GenBank/DDBJ databases">
        <authorList>
            <person name="Weinstock G."/>
            <person name="Sodergren E."/>
            <person name="Wylie T."/>
            <person name="Fulton L."/>
            <person name="Fulton R."/>
            <person name="Fronick C."/>
            <person name="O'Laughlin M."/>
            <person name="Godfrey J."/>
            <person name="Miner T."/>
            <person name="Herter B."/>
            <person name="Appelbaum E."/>
            <person name="Cordes M."/>
            <person name="Lek S."/>
            <person name="Wollam A."/>
            <person name="Pepin K.H."/>
            <person name="Palsikar V.B."/>
            <person name="Mitreva M."/>
            <person name="Wilson R.K."/>
        </authorList>
    </citation>
    <scope>NUCLEOTIDE SEQUENCE [LARGE SCALE GENOMIC DNA]</scope>
    <source>
        <strain evidence="1 2">ATCC 27760</strain>
    </source>
</reference>
<gene>
    <name evidence="1" type="ORF">RUMCAL_00938</name>
</gene>
<comment type="caution">
    <text evidence="1">The sequence shown here is derived from an EMBL/GenBank/DDBJ whole genome shotgun (WGS) entry which is preliminary data.</text>
</comment>
<keyword evidence="2" id="KW-1185">Reference proteome</keyword>
<dbReference type="HOGENOM" id="CLU_3239169_0_0_9"/>
<dbReference type="AlphaFoldDB" id="U2KX62"/>
<dbReference type="PATRIC" id="fig|411473.3.peg.768"/>
<protein>
    <submittedName>
        <fullName evidence="1">Uncharacterized protein</fullName>
    </submittedName>
</protein>
<name>U2KX62_9FIRM</name>
<evidence type="ECO:0000313" key="2">
    <source>
        <dbReference type="Proteomes" id="UP000016662"/>
    </source>
</evidence>
<evidence type="ECO:0000313" key="1">
    <source>
        <dbReference type="EMBL" id="ERJ96685.1"/>
    </source>
</evidence>
<sequence length="43" mass="5064">MERVTLNMPKTDFYASSFRFAIQTKMCYNKNDSIQETLHKACT</sequence>
<proteinExistence type="predicted"/>
<organism evidence="1 2">
    <name type="scientific">Ruminococcus callidus ATCC 27760</name>
    <dbReference type="NCBI Taxonomy" id="411473"/>
    <lineage>
        <taxon>Bacteria</taxon>
        <taxon>Bacillati</taxon>
        <taxon>Bacillota</taxon>
        <taxon>Clostridia</taxon>
        <taxon>Eubacteriales</taxon>
        <taxon>Oscillospiraceae</taxon>
        <taxon>Ruminococcus</taxon>
    </lineage>
</organism>
<dbReference type="EMBL" id="AWVF01000109">
    <property type="protein sequence ID" value="ERJ96685.1"/>
    <property type="molecule type" value="Genomic_DNA"/>
</dbReference>
<accession>U2KX62</accession>
<dbReference type="Proteomes" id="UP000016662">
    <property type="component" value="Unassembled WGS sequence"/>
</dbReference>